<feature type="region of interest" description="Disordered" evidence="1">
    <location>
        <begin position="1"/>
        <end position="76"/>
    </location>
</feature>
<name>A0A4Y2QRA8_ARAVE</name>
<sequence length="97" mass="10206">MSRTLNRKVPGSKPEEPPCKWIRCTPNPSGPNAPAGVVRKLGEGGLPAQVSSSVPDRGSKLQGPSQNSSRLASERDVNLTNLKILVSSSSNVAKTEV</sequence>
<dbReference type="Proteomes" id="UP000499080">
    <property type="component" value="Unassembled WGS sequence"/>
</dbReference>
<reference evidence="2 3" key="1">
    <citation type="journal article" date="2019" name="Sci. Rep.">
        <title>Orb-weaving spider Araneus ventricosus genome elucidates the spidroin gene catalogue.</title>
        <authorList>
            <person name="Kono N."/>
            <person name="Nakamura H."/>
            <person name="Ohtoshi R."/>
            <person name="Moran D.A.P."/>
            <person name="Shinohara A."/>
            <person name="Yoshida Y."/>
            <person name="Fujiwara M."/>
            <person name="Mori M."/>
            <person name="Tomita M."/>
            <person name="Arakawa K."/>
        </authorList>
    </citation>
    <scope>NUCLEOTIDE SEQUENCE [LARGE SCALE GENOMIC DNA]</scope>
</reference>
<dbReference type="AlphaFoldDB" id="A0A4Y2QRA8"/>
<accession>A0A4Y2QRA8</accession>
<gene>
    <name evidence="2" type="ORF">AVEN_127698_1</name>
</gene>
<keyword evidence="3" id="KW-1185">Reference proteome</keyword>
<proteinExistence type="predicted"/>
<organism evidence="2 3">
    <name type="scientific">Araneus ventricosus</name>
    <name type="common">Orbweaver spider</name>
    <name type="synonym">Epeira ventricosa</name>
    <dbReference type="NCBI Taxonomy" id="182803"/>
    <lineage>
        <taxon>Eukaryota</taxon>
        <taxon>Metazoa</taxon>
        <taxon>Ecdysozoa</taxon>
        <taxon>Arthropoda</taxon>
        <taxon>Chelicerata</taxon>
        <taxon>Arachnida</taxon>
        <taxon>Araneae</taxon>
        <taxon>Araneomorphae</taxon>
        <taxon>Entelegynae</taxon>
        <taxon>Araneoidea</taxon>
        <taxon>Araneidae</taxon>
        <taxon>Araneus</taxon>
    </lineage>
</organism>
<comment type="caution">
    <text evidence="2">The sequence shown here is derived from an EMBL/GenBank/DDBJ whole genome shotgun (WGS) entry which is preliminary data.</text>
</comment>
<evidence type="ECO:0000313" key="2">
    <source>
        <dbReference type="EMBL" id="GBN65709.1"/>
    </source>
</evidence>
<dbReference type="EMBL" id="BGPR01014550">
    <property type="protein sequence ID" value="GBN65709.1"/>
    <property type="molecule type" value="Genomic_DNA"/>
</dbReference>
<evidence type="ECO:0000256" key="1">
    <source>
        <dbReference type="SAM" id="MobiDB-lite"/>
    </source>
</evidence>
<feature type="compositionally biased region" description="Polar residues" evidence="1">
    <location>
        <begin position="62"/>
        <end position="71"/>
    </location>
</feature>
<evidence type="ECO:0000313" key="3">
    <source>
        <dbReference type="Proteomes" id="UP000499080"/>
    </source>
</evidence>
<protein>
    <submittedName>
        <fullName evidence="2">Uncharacterized protein</fullName>
    </submittedName>
</protein>